<dbReference type="PANTHER" id="PTHR21666">
    <property type="entry name" value="PEPTIDASE-RELATED"/>
    <property type="match status" value="1"/>
</dbReference>
<dbReference type="GO" id="GO:0004222">
    <property type="term" value="F:metalloendopeptidase activity"/>
    <property type="evidence" value="ECO:0007669"/>
    <property type="project" value="TreeGrafter"/>
</dbReference>
<evidence type="ECO:0000313" key="5">
    <source>
        <dbReference type="EMBL" id="TKW60754.1"/>
    </source>
</evidence>
<evidence type="ECO:0000259" key="4">
    <source>
        <dbReference type="Pfam" id="PF01551"/>
    </source>
</evidence>
<dbReference type="InterPro" id="IPR011055">
    <property type="entry name" value="Dup_hybrid_motif"/>
</dbReference>
<dbReference type="AlphaFoldDB" id="A0A6N4R9F1"/>
<organism evidence="5 6">
    <name type="scientific">Blastochloris viridis</name>
    <name type="common">Rhodopseudomonas viridis</name>
    <dbReference type="NCBI Taxonomy" id="1079"/>
    <lineage>
        <taxon>Bacteria</taxon>
        <taxon>Pseudomonadati</taxon>
        <taxon>Pseudomonadota</taxon>
        <taxon>Alphaproteobacteria</taxon>
        <taxon>Hyphomicrobiales</taxon>
        <taxon>Blastochloridaceae</taxon>
        <taxon>Blastochloris</taxon>
    </lineage>
</organism>
<dbReference type="EMBL" id="VAFM01000002">
    <property type="protein sequence ID" value="TKW60754.1"/>
    <property type="molecule type" value="Genomic_DNA"/>
</dbReference>
<dbReference type="Gene3D" id="2.70.70.10">
    <property type="entry name" value="Glucose Permease (Domain IIA)"/>
    <property type="match status" value="1"/>
</dbReference>
<evidence type="ECO:0000256" key="3">
    <source>
        <dbReference type="SAM" id="SignalP"/>
    </source>
</evidence>
<sequence length="299" mass="31618">MKTGFLAVLLVMGVVVAPARAAGNAYEALEQSLQEAEAKLQEIQAKITTSRGAHSQADRELRRSVETVVKLGQYPQGFWLARGLVMDAPGQVDLVRIIGRQQAQRMAVSRAEVGALTALYGQANMQLQDLRQVQAAYADSRGRLMEVEQQVLRRAGLQADALEAGMEEALKAPVGKVKVIAPVTAPASAGGLPVAGRVIRGFGSGEGAAKAGVVLRAPEGVPVKATQAAKVLFAGPFRHFGGLVIVKTVRGEDVLLGGMGTLNVNAGDDVQVGQQLGSVGEEGRIYWEVRRRGRVVNPL</sequence>
<feature type="chain" id="PRO_5026764035" description="M23ase beta-sheet core domain-containing protein" evidence="3">
    <location>
        <begin position="22"/>
        <end position="299"/>
    </location>
</feature>
<keyword evidence="2" id="KW-0175">Coiled coil</keyword>
<evidence type="ECO:0000256" key="2">
    <source>
        <dbReference type="SAM" id="Coils"/>
    </source>
</evidence>
<dbReference type="Proteomes" id="UP000320948">
    <property type="component" value="Unassembled WGS sequence"/>
</dbReference>
<feature type="domain" description="M23ase beta-sheet core" evidence="4">
    <location>
        <begin position="210"/>
        <end position="298"/>
    </location>
</feature>
<evidence type="ECO:0000313" key="6">
    <source>
        <dbReference type="Proteomes" id="UP000320948"/>
    </source>
</evidence>
<dbReference type="InterPro" id="IPR016047">
    <property type="entry name" value="M23ase_b-sheet_dom"/>
</dbReference>
<dbReference type="InterPro" id="IPR050570">
    <property type="entry name" value="Cell_wall_metabolism_enzyme"/>
</dbReference>
<feature type="signal peptide" evidence="3">
    <location>
        <begin position="1"/>
        <end position="21"/>
    </location>
</feature>
<gene>
    <name evidence="5" type="ORF">DI628_07620</name>
</gene>
<accession>A0A6N4R9F1</accession>
<reference evidence="5 6" key="1">
    <citation type="journal article" date="2017" name="Nat. Commun.">
        <title>In situ click chemistry generation of cyclooxygenase-2 inhibitors.</title>
        <authorList>
            <person name="Bhardwaj A."/>
            <person name="Kaur J."/>
            <person name="Wuest M."/>
            <person name="Wuest F."/>
        </authorList>
    </citation>
    <scope>NUCLEOTIDE SEQUENCE [LARGE SCALE GENOMIC DNA]</scope>
    <source>
        <strain evidence="5">S2_018_000_R2_106</strain>
    </source>
</reference>
<dbReference type="PANTHER" id="PTHR21666:SF289">
    <property type="entry name" value="L-ALA--D-GLU ENDOPEPTIDASE"/>
    <property type="match status" value="1"/>
</dbReference>
<protein>
    <recommendedName>
        <fullName evidence="4">M23ase beta-sheet core domain-containing protein</fullName>
    </recommendedName>
</protein>
<dbReference type="Pfam" id="PF01551">
    <property type="entry name" value="Peptidase_M23"/>
    <property type="match status" value="1"/>
</dbReference>
<keyword evidence="1 3" id="KW-0732">Signal</keyword>
<name>A0A6N4R9F1_BLAVI</name>
<proteinExistence type="predicted"/>
<evidence type="ECO:0000256" key="1">
    <source>
        <dbReference type="ARBA" id="ARBA00022729"/>
    </source>
</evidence>
<dbReference type="CDD" id="cd12797">
    <property type="entry name" value="M23_peptidase"/>
    <property type="match status" value="1"/>
</dbReference>
<comment type="caution">
    <text evidence="5">The sequence shown here is derived from an EMBL/GenBank/DDBJ whole genome shotgun (WGS) entry which is preliminary data.</text>
</comment>
<dbReference type="SUPFAM" id="SSF51261">
    <property type="entry name" value="Duplicated hybrid motif"/>
    <property type="match status" value="1"/>
</dbReference>
<feature type="coiled-coil region" evidence="2">
    <location>
        <begin position="19"/>
        <end position="53"/>
    </location>
</feature>